<dbReference type="EMBL" id="JADJMS010000047">
    <property type="protein sequence ID" value="MBK7416864.1"/>
    <property type="molecule type" value="Genomic_DNA"/>
</dbReference>
<sequence>MKILEATKRITGSPILISIFWASRHCDKVIVWVERETAKVCCVFLISHDQEKTPPTEVLCQKRFRNGEERQKSAGQAEISLCDCELGLLPLQPSEDRVAIGDWGKKLPRLQEVVSTMGRLAAWGSNSFGRTRWVGLCRRADVLFGRIRLGGFCDGISGRDGEND</sequence>
<gene>
    <name evidence="1" type="ORF">IPJ38_18970</name>
</gene>
<accession>A0A935K585</accession>
<reference evidence="1 2" key="1">
    <citation type="submission" date="2020-10" db="EMBL/GenBank/DDBJ databases">
        <title>Connecting structure to function with the recovery of over 1000 high-quality activated sludge metagenome-assembled genomes encoding full-length rRNA genes using long-read sequencing.</title>
        <authorList>
            <person name="Singleton C.M."/>
            <person name="Petriglieri F."/>
            <person name="Kristensen J.M."/>
            <person name="Kirkegaard R.H."/>
            <person name="Michaelsen T.Y."/>
            <person name="Andersen M.H."/>
            <person name="Karst S.M."/>
            <person name="Dueholm M.S."/>
            <person name="Nielsen P.H."/>
            <person name="Albertsen M."/>
        </authorList>
    </citation>
    <scope>NUCLEOTIDE SEQUENCE [LARGE SCALE GENOMIC DNA]</scope>
    <source>
        <strain evidence="1">EsbW_18-Q3-R4-48_BATAC.463</strain>
    </source>
</reference>
<name>A0A935K585_9RHOO</name>
<dbReference type="AlphaFoldDB" id="A0A935K585"/>
<organism evidence="1 2">
    <name type="scientific">Candidatus Dechloromonas phosphorivorans</name>
    <dbReference type="NCBI Taxonomy" id="2899244"/>
    <lineage>
        <taxon>Bacteria</taxon>
        <taxon>Pseudomonadati</taxon>
        <taxon>Pseudomonadota</taxon>
        <taxon>Betaproteobacteria</taxon>
        <taxon>Rhodocyclales</taxon>
        <taxon>Azonexaceae</taxon>
        <taxon>Dechloromonas</taxon>
    </lineage>
</organism>
<evidence type="ECO:0000313" key="1">
    <source>
        <dbReference type="EMBL" id="MBK7416864.1"/>
    </source>
</evidence>
<comment type="caution">
    <text evidence="1">The sequence shown here is derived from an EMBL/GenBank/DDBJ whole genome shotgun (WGS) entry which is preliminary data.</text>
</comment>
<proteinExistence type="predicted"/>
<evidence type="ECO:0000313" key="2">
    <source>
        <dbReference type="Proteomes" id="UP000739411"/>
    </source>
</evidence>
<dbReference type="Proteomes" id="UP000739411">
    <property type="component" value="Unassembled WGS sequence"/>
</dbReference>
<protein>
    <submittedName>
        <fullName evidence="1">Uncharacterized protein</fullName>
    </submittedName>
</protein>